<proteinExistence type="predicted"/>
<keyword evidence="3" id="KW-1185">Reference proteome</keyword>
<dbReference type="PANTHER" id="PTHR24148">
    <property type="entry name" value="ANKYRIN REPEAT DOMAIN-CONTAINING PROTEIN 39 HOMOLOG-RELATED"/>
    <property type="match status" value="1"/>
</dbReference>
<gene>
    <name evidence="2" type="ORF">PENNAL_c0032G05070</name>
</gene>
<evidence type="ECO:0000313" key="3">
    <source>
        <dbReference type="Proteomes" id="UP000191691"/>
    </source>
</evidence>
<dbReference type="OMA" id="CIAWIND"/>
<dbReference type="Pfam" id="PF06985">
    <property type="entry name" value="HET"/>
    <property type="match status" value="1"/>
</dbReference>
<organism evidence="2 3">
    <name type="scientific">Penicillium nalgiovense</name>
    <dbReference type="NCBI Taxonomy" id="60175"/>
    <lineage>
        <taxon>Eukaryota</taxon>
        <taxon>Fungi</taxon>
        <taxon>Dikarya</taxon>
        <taxon>Ascomycota</taxon>
        <taxon>Pezizomycotina</taxon>
        <taxon>Eurotiomycetes</taxon>
        <taxon>Eurotiomycetidae</taxon>
        <taxon>Eurotiales</taxon>
        <taxon>Aspergillaceae</taxon>
        <taxon>Penicillium</taxon>
    </lineage>
</organism>
<dbReference type="AlphaFoldDB" id="A0A1V6Y7Y7"/>
<dbReference type="InterPro" id="IPR010730">
    <property type="entry name" value="HET"/>
</dbReference>
<dbReference type="Proteomes" id="UP000191691">
    <property type="component" value="Unassembled WGS sequence"/>
</dbReference>
<feature type="domain" description="Heterokaryon incompatibility" evidence="1">
    <location>
        <begin position="305"/>
        <end position="480"/>
    </location>
</feature>
<protein>
    <recommendedName>
        <fullName evidence="1">Heterokaryon incompatibility domain-containing protein</fullName>
    </recommendedName>
</protein>
<name>A0A1V6Y7Y7_PENNA</name>
<dbReference type="STRING" id="60175.A0A1V6Y7Y7"/>
<comment type="caution">
    <text evidence="2">The sequence shown here is derived from an EMBL/GenBank/DDBJ whole genome shotgun (WGS) entry which is preliminary data.</text>
</comment>
<dbReference type="InterPro" id="IPR052895">
    <property type="entry name" value="HetReg/Transcr_Mod"/>
</dbReference>
<sequence length="812" mass="93305">MDLKLRELPENDTFFSRCALYRRAVRFFGNKLLPNLELSSVVDELARFTAPQQWDEEMKSSAQRLHITEFARKYIPQSRWLEVQDLQIWWNGTGCFRALKTMEKENSADWKHFYGTMGQQQAISWKLLSEWLDGAYHSQDLAAAAREAIESFRPGKRVHQQSCIHPRVFPFPEVAQLEQSIYQNNLATLYNSEFMDMYPEELFFDEEADRNQAMYFELKDLWRRGACTEAICQAISHQIYHVHNLMGDGVVQGAGLSSHAPAALLRGPCLWLDETDLDGYPVYLWSVSKRATIETKTLTDRNVQYACVSHTWGRWKKATTTTLDGCLWEIPENSIFEIRQLPEELAMLGARIGLDHIWFDLVCIPQVRDGELGKIARKEISRQAAIFKGSSTCVAWLNYVDDWKGEICIANWLAFQYLCLGTSQKYYNTAEHRERLRRECEMVQSKMIPHASHAKYFGASNSHDIDQRTPWFSSLWTLQETCLCPHMILMSRTWEPLQDIASKHITLQMLVSLAAAVNTLIREKPTAYHPSIQREFLPENASEVYPAPARRLTELFAWSSLPTGQSSCRTMIIVQGNSRYCGARRAEAIMSAVNVMDWFESDNQPEHDLVMGIYPVRFVEEAARKFGPEFALAKRLDIASPKTSQGYFSGEERGSLLPFTKKRSSPILITMWPVEAGEYQWHRVFDSWKFLPSGSVRMEKAVIVGVKTSNHVKAVGNVPGCVYWQSEPGESKVEPFLLEEWLSKQPGEFCTYAIMISMTLGLILQGFSLDLESSRMPLPLIKVGCFYLNVNFRTQYRYVVELPAECVDWIVL</sequence>
<dbReference type="PANTHER" id="PTHR24148:SF64">
    <property type="entry name" value="HETEROKARYON INCOMPATIBILITY DOMAIN-CONTAINING PROTEIN"/>
    <property type="match status" value="1"/>
</dbReference>
<accession>A0A1V6Y7Y7</accession>
<evidence type="ECO:0000313" key="2">
    <source>
        <dbReference type="EMBL" id="OQE83474.1"/>
    </source>
</evidence>
<evidence type="ECO:0000259" key="1">
    <source>
        <dbReference type="Pfam" id="PF06985"/>
    </source>
</evidence>
<dbReference type="EMBL" id="MOOB01000032">
    <property type="protein sequence ID" value="OQE83474.1"/>
    <property type="molecule type" value="Genomic_DNA"/>
</dbReference>
<reference evidence="3" key="1">
    <citation type="journal article" date="2017" name="Nat. Microbiol.">
        <title>Global analysis of biosynthetic gene clusters reveals vast potential of secondary metabolite production in Penicillium species.</title>
        <authorList>
            <person name="Nielsen J.C."/>
            <person name="Grijseels S."/>
            <person name="Prigent S."/>
            <person name="Ji B."/>
            <person name="Dainat J."/>
            <person name="Nielsen K.F."/>
            <person name="Frisvad J.C."/>
            <person name="Workman M."/>
            <person name="Nielsen J."/>
        </authorList>
    </citation>
    <scope>NUCLEOTIDE SEQUENCE [LARGE SCALE GENOMIC DNA]</scope>
    <source>
        <strain evidence="3">IBT 13039</strain>
    </source>
</reference>